<name>A0AAP0EKC2_9MAGN</name>
<evidence type="ECO:0000256" key="6">
    <source>
        <dbReference type="ARBA" id="ARBA00023295"/>
    </source>
</evidence>
<dbReference type="InterPro" id="IPR000743">
    <property type="entry name" value="Glyco_hydro_28"/>
</dbReference>
<keyword evidence="5 9" id="KW-0378">Hydrolase</keyword>
<organism evidence="10 11">
    <name type="scientific">Stephania japonica</name>
    <dbReference type="NCBI Taxonomy" id="461633"/>
    <lineage>
        <taxon>Eukaryota</taxon>
        <taxon>Viridiplantae</taxon>
        <taxon>Streptophyta</taxon>
        <taxon>Embryophyta</taxon>
        <taxon>Tracheophyta</taxon>
        <taxon>Spermatophyta</taxon>
        <taxon>Magnoliopsida</taxon>
        <taxon>Ranunculales</taxon>
        <taxon>Menispermaceae</taxon>
        <taxon>Menispermoideae</taxon>
        <taxon>Cissampelideae</taxon>
        <taxon>Stephania</taxon>
    </lineage>
</organism>
<comment type="similarity">
    <text evidence="2 9">Belongs to the glycosyl hydrolase 28 family.</text>
</comment>
<keyword evidence="11" id="KW-1185">Reference proteome</keyword>
<dbReference type="GO" id="GO:0004650">
    <property type="term" value="F:polygalacturonase activity"/>
    <property type="evidence" value="ECO:0007669"/>
    <property type="project" value="InterPro"/>
</dbReference>
<keyword evidence="7" id="KW-0961">Cell wall biogenesis/degradation</keyword>
<evidence type="ECO:0000256" key="3">
    <source>
        <dbReference type="ARBA" id="ARBA00022512"/>
    </source>
</evidence>
<sequence length="400" mass="43656">MQAFEAAWEAACKVEASTILVPSDYKFFVGPVSFSGPFCQPNIVFQLDGTVIAPTSFKNWGPGPFQWLLFTKLRGITIQGSGTIDGRGSIWWKDSPLDDPLDDETKFLIPTTNISYQNPPAPISGEQSEKMPSMKPTALRFYGSFNVTVTGIKILNSPQCHLKFDNCIGAEVYNISVLSPGDSPNTDGIHLQNSKDVLIHGTDLACGDDCISIQTGCTNVYIHNVNCGPGHGISIGSLGKDNTKACVSNITVRDVVMHNTMNGVRIKTWQGGSGSVQGVLFSNIQVSEVELPIVIDQFYCDKRTCTNHTSAVALSGVTYEKIRGTYTVKPIHLACSDNLPCVDVTLNKIELKPMQERYHLYGPFCWQTFGELTTPTIPPIDCLQIGKPSSNHIQSNHDSC</sequence>
<dbReference type="InterPro" id="IPR012334">
    <property type="entry name" value="Pectin_lyas_fold"/>
</dbReference>
<dbReference type="InterPro" id="IPR006626">
    <property type="entry name" value="PbH1"/>
</dbReference>
<evidence type="ECO:0000256" key="2">
    <source>
        <dbReference type="ARBA" id="ARBA00008834"/>
    </source>
</evidence>
<evidence type="ECO:0000256" key="7">
    <source>
        <dbReference type="ARBA" id="ARBA00023316"/>
    </source>
</evidence>
<protein>
    <recommendedName>
        <fullName evidence="12">Polygalacturonase</fullName>
    </recommendedName>
</protein>
<dbReference type="InterPro" id="IPR011050">
    <property type="entry name" value="Pectin_lyase_fold/virulence"/>
</dbReference>
<evidence type="ECO:0000256" key="8">
    <source>
        <dbReference type="PROSITE-ProRule" id="PRU10052"/>
    </source>
</evidence>
<dbReference type="Proteomes" id="UP001417504">
    <property type="component" value="Unassembled WGS sequence"/>
</dbReference>
<dbReference type="Gene3D" id="2.160.20.10">
    <property type="entry name" value="Single-stranded right-handed beta-helix, Pectin lyase-like"/>
    <property type="match status" value="1"/>
</dbReference>
<dbReference type="PROSITE" id="PS00502">
    <property type="entry name" value="POLYGALACTURONASE"/>
    <property type="match status" value="1"/>
</dbReference>
<comment type="caution">
    <text evidence="10">The sequence shown here is derived from an EMBL/GenBank/DDBJ whole genome shotgun (WGS) entry which is preliminary data.</text>
</comment>
<dbReference type="SMART" id="SM00710">
    <property type="entry name" value="PbH1"/>
    <property type="match status" value="6"/>
</dbReference>
<dbReference type="PANTHER" id="PTHR31375">
    <property type="match status" value="1"/>
</dbReference>
<dbReference type="Pfam" id="PF00295">
    <property type="entry name" value="Glyco_hydro_28"/>
    <property type="match status" value="2"/>
</dbReference>
<dbReference type="GO" id="GO:0071555">
    <property type="term" value="P:cell wall organization"/>
    <property type="evidence" value="ECO:0007669"/>
    <property type="project" value="UniProtKB-KW"/>
</dbReference>
<accession>A0AAP0EKC2</accession>
<dbReference type="AlphaFoldDB" id="A0AAP0EKC2"/>
<evidence type="ECO:0000256" key="5">
    <source>
        <dbReference type="ARBA" id="ARBA00022801"/>
    </source>
</evidence>
<feature type="active site" evidence="8">
    <location>
        <position position="231"/>
    </location>
</feature>
<comment type="subcellular location">
    <subcellularLocation>
        <location evidence="1">Secreted</location>
        <location evidence="1">Cell wall</location>
    </subcellularLocation>
</comment>
<evidence type="ECO:0000256" key="1">
    <source>
        <dbReference type="ARBA" id="ARBA00004191"/>
    </source>
</evidence>
<keyword evidence="3" id="KW-0134">Cell wall</keyword>
<evidence type="ECO:0000313" key="10">
    <source>
        <dbReference type="EMBL" id="KAK9090399.1"/>
    </source>
</evidence>
<gene>
    <name evidence="10" type="ORF">Sjap_023576</name>
</gene>
<reference evidence="10 11" key="1">
    <citation type="submission" date="2024-01" db="EMBL/GenBank/DDBJ databases">
        <title>Genome assemblies of Stephania.</title>
        <authorList>
            <person name="Yang L."/>
        </authorList>
    </citation>
    <scope>NUCLEOTIDE SEQUENCE [LARGE SCALE GENOMIC DNA]</scope>
    <source>
        <strain evidence="10">QJT</strain>
        <tissue evidence="10">Leaf</tissue>
    </source>
</reference>
<proteinExistence type="inferred from homology"/>
<dbReference type="EMBL" id="JBBNAE010000010">
    <property type="protein sequence ID" value="KAK9090399.1"/>
    <property type="molecule type" value="Genomic_DNA"/>
</dbReference>
<keyword evidence="4" id="KW-0964">Secreted</keyword>
<evidence type="ECO:0008006" key="12">
    <source>
        <dbReference type="Google" id="ProtNLM"/>
    </source>
</evidence>
<dbReference type="GO" id="GO:0005975">
    <property type="term" value="P:carbohydrate metabolic process"/>
    <property type="evidence" value="ECO:0007669"/>
    <property type="project" value="InterPro"/>
</dbReference>
<evidence type="ECO:0000256" key="9">
    <source>
        <dbReference type="RuleBase" id="RU361169"/>
    </source>
</evidence>
<dbReference type="SUPFAM" id="SSF51126">
    <property type="entry name" value="Pectin lyase-like"/>
    <property type="match status" value="1"/>
</dbReference>
<evidence type="ECO:0000256" key="4">
    <source>
        <dbReference type="ARBA" id="ARBA00022525"/>
    </source>
</evidence>
<dbReference type="FunFam" id="2.160.20.10:FF:000019">
    <property type="entry name" value="polygalacturonase At1g48100"/>
    <property type="match status" value="1"/>
</dbReference>
<evidence type="ECO:0000313" key="11">
    <source>
        <dbReference type="Proteomes" id="UP001417504"/>
    </source>
</evidence>
<keyword evidence="6 9" id="KW-0326">Glycosidase</keyword>